<accession>A0AC60QB51</accession>
<gene>
    <name evidence="1" type="ORF">HPB47_022179</name>
</gene>
<evidence type="ECO:0000313" key="1">
    <source>
        <dbReference type="EMBL" id="KAG0431021.1"/>
    </source>
</evidence>
<dbReference type="Proteomes" id="UP000805193">
    <property type="component" value="Unassembled WGS sequence"/>
</dbReference>
<comment type="caution">
    <text evidence="1">The sequence shown here is derived from an EMBL/GenBank/DDBJ whole genome shotgun (WGS) entry which is preliminary data.</text>
</comment>
<proteinExistence type="predicted"/>
<protein>
    <submittedName>
        <fullName evidence="1">Uncharacterized protein</fullName>
    </submittedName>
</protein>
<reference evidence="1 2" key="1">
    <citation type="journal article" date="2020" name="Cell">
        <title>Large-Scale Comparative Analyses of Tick Genomes Elucidate Their Genetic Diversity and Vector Capacities.</title>
        <authorList>
            <consortium name="Tick Genome and Microbiome Consortium (TIGMIC)"/>
            <person name="Jia N."/>
            <person name="Wang J."/>
            <person name="Shi W."/>
            <person name="Du L."/>
            <person name="Sun Y."/>
            <person name="Zhan W."/>
            <person name="Jiang J.F."/>
            <person name="Wang Q."/>
            <person name="Zhang B."/>
            <person name="Ji P."/>
            <person name="Bell-Sakyi L."/>
            <person name="Cui X.M."/>
            <person name="Yuan T.T."/>
            <person name="Jiang B.G."/>
            <person name="Yang W.F."/>
            <person name="Lam T.T."/>
            <person name="Chang Q.C."/>
            <person name="Ding S.J."/>
            <person name="Wang X.J."/>
            <person name="Zhu J.G."/>
            <person name="Ruan X.D."/>
            <person name="Zhao L."/>
            <person name="Wei J.T."/>
            <person name="Ye R.Z."/>
            <person name="Que T.C."/>
            <person name="Du C.H."/>
            <person name="Zhou Y.H."/>
            <person name="Cheng J.X."/>
            <person name="Dai P.F."/>
            <person name="Guo W.B."/>
            <person name="Han X.H."/>
            <person name="Huang E.J."/>
            <person name="Li L.F."/>
            <person name="Wei W."/>
            <person name="Gao Y.C."/>
            <person name="Liu J.Z."/>
            <person name="Shao H.Z."/>
            <person name="Wang X."/>
            <person name="Wang C.C."/>
            <person name="Yang T.C."/>
            <person name="Huo Q.B."/>
            <person name="Li W."/>
            <person name="Chen H.Y."/>
            <person name="Chen S.E."/>
            <person name="Zhou L.G."/>
            <person name="Ni X.B."/>
            <person name="Tian J.H."/>
            <person name="Sheng Y."/>
            <person name="Liu T."/>
            <person name="Pan Y.S."/>
            <person name="Xia L.Y."/>
            <person name="Li J."/>
            <person name="Zhao F."/>
            <person name="Cao W.C."/>
        </authorList>
    </citation>
    <scope>NUCLEOTIDE SEQUENCE [LARGE SCALE GENOMIC DNA]</scope>
    <source>
        <strain evidence="1">Iper-2018</strain>
    </source>
</reference>
<organism evidence="1 2">
    <name type="scientific">Ixodes persulcatus</name>
    <name type="common">Taiga tick</name>
    <dbReference type="NCBI Taxonomy" id="34615"/>
    <lineage>
        <taxon>Eukaryota</taxon>
        <taxon>Metazoa</taxon>
        <taxon>Ecdysozoa</taxon>
        <taxon>Arthropoda</taxon>
        <taxon>Chelicerata</taxon>
        <taxon>Arachnida</taxon>
        <taxon>Acari</taxon>
        <taxon>Parasitiformes</taxon>
        <taxon>Ixodida</taxon>
        <taxon>Ixodoidea</taxon>
        <taxon>Ixodidae</taxon>
        <taxon>Ixodinae</taxon>
        <taxon>Ixodes</taxon>
    </lineage>
</organism>
<sequence length="608" mass="69607">MAGAAFTRLQTLRLKREFPQELQERLVSYGSCQFPTLGFVVERYRQILNFVPEPFWKIHLTHKKDEILADFSWKRHRLFDYQLCFLLYQRCLQGEPPRAKVVEMKCKPKSKWRPQPMDTVELEKLSSRKLRLSAKETMKIAEKLYTDGLISYPRTETTKFPPDMDLRPLVEAQTQDPRWGDFARRLLADGLTPRQGTKSDQAHPPIHPIKHTAGLEGNAKRVYELVVRHFLACLSKDAEGKETTIEVDLNDERFVATGLIIFARNYLDVYPYDKWSAKEIPNYEMNETFVPDQVKLVDGETSPPPLLKEADLIALMEKHGIGTDATHADHIETVKNRLYVALTGDGYLVPGELGMGLVEGYDSMGLEMSKPRLRAELETDLKKICDGTKNPKDVLRRQIELYKDVFSDSERQIKKLVDSLKKYLGTGQRPAPPANVLVGGLSYAAVPLYRLFCQSTGRGGRAFADESAERIEKMQKVGHRLIRINFAADTASGMRWNFKPRQSDVRVAPGETVLAFYTARNPGDKPIDGIATYNIVPYEAGKYFNKIQCFCFEEQRLNPHEEVDMPVFFYIDPEYAEDPLLENVHDLTLSYTFFEAKEGLQLPLPITR</sequence>
<name>A0AC60QB51_IXOPE</name>
<keyword evidence="2" id="KW-1185">Reference proteome</keyword>
<evidence type="ECO:0000313" key="2">
    <source>
        <dbReference type="Proteomes" id="UP000805193"/>
    </source>
</evidence>
<dbReference type="EMBL" id="JABSTQ010009267">
    <property type="protein sequence ID" value="KAG0431021.1"/>
    <property type="molecule type" value="Genomic_DNA"/>
</dbReference>